<evidence type="ECO:0008006" key="4">
    <source>
        <dbReference type="Google" id="ProtNLM"/>
    </source>
</evidence>
<organism evidence="2 3">
    <name type="scientific">Coemansia biformis</name>
    <dbReference type="NCBI Taxonomy" id="1286918"/>
    <lineage>
        <taxon>Eukaryota</taxon>
        <taxon>Fungi</taxon>
        <taxon>Fungi incertae sedis</taxon>
        <taxon>Zoopagomycota</taxon>
        <taxon>Kickxellomycotina</taxon>
        <taxon>Kickxellomycetes</taxon>
        <taxon>Kickxellales</taxon>
        <taxon>Kickxellaceae</taxon>
        <taxon>Coemansia</taxon>
    </lineage>
</organism>
<feature type="chain" id="PRO_5040915914" description="F-box domain-containing protein" evidence="1">
    <location>
        <begin position="25"/>
        <end position="575"/>
    </location>
</feature>
<accession>A0A9W7Y6G8</accession>
<evidence type="ECO:0000256" key="1">
    <source>
        <dbReference type="SAM" id="SignalP"/>
    </source>
</evidence>
<sequence>MPVYPPAQALPLLVLEAIFRHVLSAPPAIPTLECDRNPPTKQVALLPIMSQCRAWRSVAAAIFYRSAKMWPEQLVASDSHKKKHLSLSDIIATGTHCYLRELIIHVYIPDFAKSWEAGQNLGATLSGSGDLGSVSRLELTITADVGLGHSCAQSNEGEPDRELVDKNVKIFAKQIRHALPNAQSVSVYHSVRYPRLGTAKFEDECVLSNMDQLVGPNPVRLSLDRMPITKQFVNGLSETTLRSITISMHTGTQQHVELVRRNAASLERLRINRSTHFSVIKMTCDSRDRNSTLVYPRLECLHISMLTGSRGANMRNPLADPFPRLHTLISRGYFPFRTPGVLVGGKSHIRHLDIDMDAGLQVMLKDCNAFDKGAFSKLQYVSLGWATSGAVWGDYSEQLCQMSTEMCAQTRVVRMPNTHIRHMAKLTPTFEYARQLEILDVPHCEFTIDQCIAMLCGCPRLIKANVGLIELSSVTDKRMPPVEVLQEYQEKYKACTSGVRALGIRNTRFGSARQAGECLVLLADILPSIKRVTVSLSSKRSVSKILRAITLASKRPVYKGHRLHKEVEFSSGHCW</sequence>
<evidence type="ECO:0000313" key="2">
    <source>
        <dbReference type="EMBL" id="KAJ1729479.1"/>
    </source>
</evidence>
<dbReference type="SUPFAM" id="SSF52047">
    <property type="entry name" value="RNI-like"/>
    <property type="match status" value="1"/>
</dbReference>
<gene>
    <name evidence="2" type="ORF">LPJ61_003503</name>
</gene>
<reference evidence="2" key="1">
    <citation type="submission" date="2022-07" db="EMBL/GenBank/DDBJ databases">
        <title>Phylogenomic reconstructions and comparative analyses of Kickxellomycotina fungi.</title>
        <authorList>
            <person name="Reynolds N.K."/>
            <person name="Stajich J.E."/>
            <person name="Barry K."/>
            <person name="Grigoriev I.V."/>
            <person name="Crous P."/>
            <person name="Smith M.E."/>
        </authorList>
    </citation>
    <scope>NUCLEOTIDE SEQUENCE</scope>
    <source>
        <strain evidence="2">BCRC 34381</strain>
    </source>
</reference>
<dbReference type="Proteomes" id="UP001143981">
    <property type="component" value="Unassembled WGS sequence"/>
</dbReference>
<protein>
    <recommendedName>
        <fullName evidence="4">F-box domain-containing protein</fullName>
    </recommendedName>
</protein>
<dbReference type="AlphaFoldDB" id="A0A9W7Y6G8"/>
<dbReference type="OrthoDB" id="5522622at2759"/>
<proteinExistence type="predicted"/>
<dbReference type="Gene3D" id="3.80.10.10">
    <property type="entry name" value="Ribonuclease Inhibitor"/>
    <property type="match status" value="1"/>
</dbReference>
<dbReference type="EMBL" id="JANBOI010000606">
    <property type="protein sequence ID" value="KAJ1729479.1"/>
    <property type="molecule type" value="Genomic_DNA"/>
</dbReference>
<evidence type="ECO:0000313" key="3">
    <source>
        <dbReference type="Proteomes" id="UP001143981"/>
    </source>
</evidence>
<keyword evidence="1" id="KW-0732">Signal</keyword>
<dbReference type="InterPro" id="IPR032675">
    <property type="entry name" value="LRR_dom_sf"/>
</dbReference>
<keyword evidence="3" id="KW-1185">Reference proteome</keyword>
<feature type="signal peptide" evidence="1">
    <location>
        <begin position="1"/>
        <end position="24"/>
    </location>
</feature>
<name>A0A9W7Y6G8_9FUNG</name>
<comment type="caution">
    <text evidence="2">The sequence shown here is derived from an EMBL/GenBank/DDBJ whole genome shotgun (WGS) entry which is preliminary data.</text>
</comment>